<evidence type="ECO:0000256" key="1">
    <source>
        <dbReference type="ARBA" id="ARBA00038115"/>
    </source>
</evidence>
<keyword evidence="4" id="KW-0378">Hydrolase</keyword>
<dbReference type="EMBL" id="SPUK01000011">
    <property type="protein sequence ID" value="TQV93601.1"/>
    <property type="molecule type" value="Genomic_DNA"/>
</dbReference>
<feature type="signal peptide" evidence="2">
    <location>
        <begin position="1"/>
        <end position="20"/>
    </location>
</feature>
<proteinExistence type="inferred from homology"/>
<dbReference type="OrthoDB" id="249703at2759"/>
<dbReference type="Gene3D" id="3.40.50.1820">
    <property type="entry name" value="alpha/beta hydrolase"/>
    <property type="match status" value="1"/>
</dbReference>
<dbReference type="InterPro" id="IPR000073">
    <property type="entry name" value="AB_hydrolase_1"/>
</dbReference>
<dbReference type="Proteomes" id="UP000315783">
    <property type="component" value="Unassembled WGS sequence"/>
</dbReference>
<evidence type="ECO:0000313" key="5">
    <source>
        <dbReference type="Proteomes" id="UP000315783"/>
    </source>
</evidence>
<comment type="caution">
    <text evidence="4">The sequence shown here is derived from an EMBL/GenBank/DDBJ whole genome shotgun (WGS) entry which is preliminary data.</text>
</comment>
<feature type="domain" description="AB hydrolase-1" evidence="3">
    <location>
        <begin position="192"/>
        <end position="400"/>
    </location>
</feature>
<comment type="similarity">
    <text evidence="1">Belongs to the AB hydrolase superfamily. FUS2 hydrolase family.</text>
</comment>
<dbReference type="GO" id="GO:0004177">
    <property type="term" value="F:aminopeptidase activity"/>
    <property type="evidence" value="ECO:0007669"/>
    <property type="project" value="UniProtKB-KW"/>
</dbReference>
<evidence type="ECO:0000259" key="3">
    <source>
        <dbReference type="Pfam" id="PF12697"/>
    </source>
</evidence>
<keyword evidence="2" id="KW-0732">Signal</keyword>
<dbReference type="PANTHER" id="PTHR22946:SF12">
    <property type="entry name" value="CONIDIAL PIGMENT BIOSYNTHESIS PROTEIN AYG1 (AFU_ORTHOLOGUE AFUA_2G17550)"/>
    <property type="match status" value="1"/>
</dbReference>
<dbReference type="InterPro" id="IPR050261">
    <property type="entry name" value="FrsA_esterase"/>
</dbReference>
<sequence>MVCLTTYLVGAVGLCMVAGAQNSTAPPSNAPPRNPMLQLSADESFHFEILRTLSLSVAEGADLGEVLVAARQIEASDFESYYRAFNSLAERVDEQGRAIDATKYPASFRAMRLKAASYFRAADFFLHGNWEDPRIDSLWAKQTAAFDDALPLLANPGRRTTLRSADGAFEIPAIFYGAGGKQPGRRRRPTILMCNGFDGAQEEMFHVFGKAALERGYNVITYEGPGQPTVRRAQNIGFIPDWERVVTPVVDYAVSLAEVDPEAIGVIGYSLGGYLAARAAAFEPRIAAVGAIDGIYDFGATFTGQLPAIARQWLQDGKRRDFNDLFAQAVGDPSTPTGIRWAVQQGRWSFKADDYFDFATLIQKYTLDGVADKIRQPIFIGDAELDQFFPGQPQQLADAATSSSNKVIHRFKADDGAGEHCSVGAAVYQNQVLYDWFEDVFQGRK</sequence>
<dbReference type="STRING" id="43265.A0A545UVX6"/>
<dbReference type="AlphaFoldDB" id="A0A545UVX6"/>
<keyword evidence="5" id="KW-1185">Reference proteome</keyword>
<name>A0A545UVX6_9HYPO</name>
<feature type="chain" id="PRO_5022073013" evidence="2">
    <location>
        <begin position="21"/>
        <end position="445"/>
    </location>
</feature>
<protein>
    <submittedName>
        <fullName evidence="4">Dipeptidyl aminopeptidase/acylaminoacyl-peptidase related protein</fullName>
    </submittedName>
</protein>
<keyword evidence="4" id="KW-0031">Aminopeptidase</keyword>
<dbReference type="PANTHER" id="PTHR22946">
    <property type="entry name" value="DIENELACTONE HYDROLASE DOMAIN-CONTAINING PROTEIN-RELATED"/>
    <property type="match status" value="1"/>
</dbReference>
<evidence type="ECO:0000313" key="4">
    <source>
        <dbReference type="EMBL" id="TQV93601.1"/>
    </source>
</evidence>
<gene>
    <name evidence="4" type="ORF">IF1G_07333</name>
</gene>
<dbReference type="Gene3D" id="1.20.1440.110">
    <property type="entry name" value="acylaminoacyl peptidase"/>
    <property type="match status" value="1"/>
</dbReference>
<dbReference type="InterPro" id="IPR029058">
    <property type="entry name" value="AB_hydrolase_fold"/>
</dbReference>
<dbReference type="SUPFAM" id="SSF53474">
    <property type="entry name" value="alpha/beta-Hydrolases"/>
    <property type="match status" value="1"/>
</dbReference>
<evidence type="ECO:0000256" key="2">
    <source>
        <dbReference type="SAM" id="SignalP"/>
    </source>
</evidence>
<reference evidence="4 5" key="1">
    <citation type="journal article" date="2019" name="Appl. Microbiol. Biotechnol.">
        <title>Genome sequence of Isaria javanica and comparative genome analysis insights into family S53 peptidase evolution in fungal entomopathogens.</title>
        <authorList>
            <person name="Lin R."/>
            <person name="Zhang X."/>
            <person name="Xin B."/>
            <person name="Zou M."/>
            <person name="Gao Y."/>
            <person name="Qin F."/>
            <person name="Hu Q."/>
            <person name="Xie B."/>
            <person name="Cheng X."/>
        </authorList>
    </citation>
    <scope>NUCLEOTIDE SEQUENCE [LARGE SCALE GENOMIC DNA]</scope>
    <source>
        <strain evidence="4 5">IJ1G</strain>
    </source>
</reference>
<accession>A0A545UVX6</accession>
<dbReference type="Pfam" id="PF12697">
    <property type="entry name" value="Abhydrolase_6"/>
    <property type="match status" value="1"/>
</dbReference>
<keyword evidence="4" id="KW-0645">Protease</keyword>
<organism evidence="4 5">
    <name type="scientific">Cordyceps javanica</name>
    <dbReference type="NCBI Taxonomy" id="43265"/>
    <lineage>
        <taxon>Eukaryota</taxon>
        <taxon>Fungi</taxon>
        <taxon>Dikarya</taxon>
        <taxon>Ascomycota</taxon>
        <taxon>Pezizomycotina</taxon>
        <taxon>Sordariomycetes</taxon>
        <taxon>Hypocreomycetidae</taxon>
        <taxon>Hypocreales</taxon>
        <taxon>Cordycipitaceae</taxon>
        <taxon>Cordyceps</taxon>
    </lineage>
</organism>